<evidence type="ECO:0000256" key="1">
    <source>
        <dbReference type="SAM" id="Phobius"/>
    </source>
</evidence>
<feature type="transmembrane region" description="Helical" evidence="1">
    <location>
        <begin position="35"/>
        <end position="54"/>
    </location>
</feature>
<keyword evidence="1" id="KW-1133">Transmembrane helix</keyword>
<accession>A0ABT5E7Y0</accession>
<dbReference type="RefSeq" id="WP_272090261.1">
    <property type="nucleotide sequence ID" value="NZ_JAQNDL010000003.1"/>
</dbReference>
<evidence type="ECO:0000313" key="2">
    <source>
        <dbReference type="EMBL" id="MDC0721755.1"/>
    </source>
</evidence>
<keyword evidence="3" id="KW-1185">Reference proteome</keyword>
<evidence type="ECO:0000313" key="3">
    <source>
        <dbReference type="Proteomes" id="UP001221686"/>
    </source>
</evidence>
<organism evidence="2 3">
    <name type="scientific">Nannocystis bainbridge</name>
    <dbReference type="NCBI Taxonomy" id="2995303"/>
    <lineage>
        <taxon>Bacteria</taxon>
        <taxon>Pseudomonadati</taxon>
        <taxon>Myxococcota</taxon>
        <taxon>Polyangia</taxon>
        <taxon>Nannocystales</taxon>
        <taxon>Nannocystaceae</taxon>
        <taxon>Nannocystis</taxon>
    </lineage>
</organism>
<dbReference type="EMBL" id="JAQNDL010000003">
    <property type="protein sequence ID" value="MDC0721755.1"/>
    <property type="molecule type" value="Genomic_DNA"/>
</dbReference>
<reference evidence="2 3" key="1">
    <citation type="submission" date="2022-11" db="EMBL/GenBank/DDBJ databases">
        <title>Minimal conservation of predation-associated metabolite biosynthetic gene clusters underscores biosynthetic potential of Myxococcota including descriptions for ten novel species: Archangium lansinium sp. nov., Myxococcus landrumus sp. nov., Nannocystis bai.</title>
        <authorList>
            <person name="Ahearne A."/>
            <person name="Stevens C."/>
            <person name="Dowd S."/>
        </authorList>
    </citation>
    <scope>NUCLEOTIDE SEQUENCE [LARGE SCALE GENOMIC DNA]</scope>
    <source>
        <strain evidence="2 3">BB15-2</strain>
    </source>
</reference>
<name>A0ABT5E7Y0_9BACT</name>
<sequence length="145" mass="15250">MKLFFGLVMFVAVLKIAAAIGLFIAALGRVSIDATAEASGLGTLAIVLGSAVHYARRGTALPARPLLAAAAVLLAAPLLTLVLGGEEVAFWTPERFAAESLFVGFQTVGLWLVGGLLFGGPFACPERQEVLELRARLRAEFRLKG</sequence>
<keyword evidence="1" id="KW-0472">Membrane</keyword>
<protein>
    <submittedName>
        <fullName evidence="2">Uncharacterized protein</fullName>
    </submittedName>
</protein>
<gene>
    <name evidence="2" type="ORF">POL25_32905</name>
</gene>
<dbReference type="Proteomes" id="UP001221686">
    <property type="component" value="Unassembled WGS sequence"/>
</dbReference>
<feature type="transmembrane region" description="Helical" evidence="1">
    <location>
        <begin position="66"/>
        <end position="83"/>
    </location>
</feature>
<proteinExistence type="predicted"/>
<feature type="transmembrane region" description="Helical" evidence="1">
    <location>
        <begin position="103"/>
        <end position="124"/>
    </location>
</feature>
<keyword evidence="1" id="KW-0812">Transmembrane</keyword>
<comment type="caution">
    <text evidence="2">The sequence shown here is derived from an EMBL/GenBank/DDBJ whole genome shotgun (WGS) entry which is preliminary data.</text>
</comment>